<dbReference type="PANTHER" id="PTHR46847:SF1">
    <property type="entry name" value="D-ALLOSE-BINDING PERIPLASMIC PROTEIN-RELATED"/>
    <property type="match status" value="1"/>
</dbReference>
<keyword evidence="6" id="KW-1185">Reference proteome</keyword>
<dbReference type="PROSITE" id="PS51318">
    <property type="entry name" value="TAT"/>
    <property type="match status" value="1"/>
</dbReference>
<dbReference type="GO" id="GO:0030313">
    <property type="term" value="C:cell envelope"/>
    <property type="evidence" value="ECO:0007669"/>
    <property type="project" value="UniProtKB-SubCell"/>
</dbReference>
<dbReference type="Proteomes" id="UP000285710">
    <property type="component" value="Unassembled WGS sequence"/>
</dbReference>
<evidence type="ECO:0000313" key="5">
    <source>
        <dbReference type="EMBL" id="RWR15356.1"/>
    </source>
</evidence>
<dbReference type="InterPro" id="IPR019546">
    <property type="entry name" value="TAT_signal_bac_arc"/>
</dbReference>
<dbReference type="NCBIfam" id="TIGR01409">
    <property type="entry name" value="TAT_signal_seq"/>
    <property type="match status" value="1"/>
</dbReference>
<feature type="domain" description="Periplasmic binding protein" evidence="4">
    <location>
        <begin position="89"/>
        <end position="352"/>
    </location>
</feature>
<dbReference type="EMBL" id="SAUW01000001">
    <property type="protein sequence ID" value="RWR15356.1"/>
    <property type="molecule type" value="Genomic_DNA"/>
</dbReference>
<evidence type="ECO:0000256" key="3">
    <source>
        <dbReference type="ARBA" id="ARBA00022729"/>
    </source>
</evidence>
<dbReference type="AlphaFoldDB" id="A0A443J4Y0"/>
<keyword evidence="3" id="KW-0732">Signal</keyword>
<evidence type="ECO:0000256" key="2">
    <source>
        <dbReference type="ARBA" id="ARBA00007639"/>
    </source>
</evidence>
<dbReference type="Gene3D" id="3.40.50.2300">
    <property type="match status" value="2"/>
</dbReference>
<dbReference type="GO" id="GO:0030246">
    <property type="term" value="F:carbohydrate binding"/>
    <property type="evidence" value="ECO:0007669"/>
    <property type="project" value="UniProtKB-ARBA"/>
</dbReference>
<dbReference type="InterPro" id="IPR006311">
    <property type="entry name" value="TAT_signal"/>
</dbReference>
<gene>
    <name evidence="5" type="ORF">D2T33_00315</name>
</gene>
<evidence type="ECO:0000256" key="1">
    <source>
        <dbReference type="ARBA" id="ARBA00004196"/>
    </source>
</evidence>
<name>A0A443J4Y0_9RHOB</name>
<dbReference type="SUPFAM" id="SSF53822">
    <property type="entry name" value="Periplasmic binding protein-like I"/>
    <property type="match status" value="1"/>
</dbReference>
<dbReference type="Pfam" id="PF13407">
    <property type="entry name" value="Peripla_BP_4"/>
    <property type="match status" value="1"/>
</dbReference>
<proteinExistence type="inferred from homology"/>
<evidence type="ECO:0000313" key="6">
    <source>
        <dbReference type="Proteomes" id="UP000285710"/>
    </source>
</evidence>
<reference evidence="5 6" key="1">
    <citation type="submission" date="2019-01" db="EMBL/GenBank/DDBJ databases">
        <title>Sinorhodobacter populi sp. nov. isolated from the symptomatic bark tissue of Populus euramericana canker.</title>
        <authorList>
            <person name="Xu G."/>
        </authorList>
    </citation>
    <scope>NUCLEOTIDE SEQUENCE [LARGE SCALE GENOMIC DNA]</scope>
    <source>
        <strain evidence="5 6">2D-5</strain>
    </source>
</reference>
<dbReference type="InterPro" id="IPR028082">
    <property type="entry name" value="Peripla_BP_I"/>
</dbReference>
<accession>A0A443J4Y0</accession>
<sequence>MRDPSGHLLPNCPQPILESKMARKRFDPRHLPDFTQKRVIDTHMDRLDTTGVSRRDFLALVSAGVAAGAAASALGMPNVAVASGSKKVAYLAWSASTEYNQLVSQGAESAARALGLNYSFFDGQIDSGRQLSQFEQLGTERAIGGFFNILDGSALRRAGQLAQDNQTYFAAIWDSVPWFTPFDVGDYFTLYLNPHEDEAHRGVSRAVYQAVTDRFGEGEVAALTGTPGNWCEISRNAGRDLALAEFPNIRQTASLPGKWLREESLRATEDLLTRNGKLVGLVAQNDDEAQGALTALRNVGLQPGKDFFVGGADGTSLGARAIQDGIQTSTSGNSPVFTGAFLTSWLYDVANGWKPRVAERQLFWKPTVVTRENVDAYVVRYVDNDGVEPFDFRKFSRVLNPDDWDPQAYVYPAETEEIWKGYPRPEGWTLPAPLAEAKAKGEFEQVREEYAAHNNILFDGPSPNLKT</sequence>
<comment type="similarity">
    <text evidence="2">Belongs to the bacterial solute-binding protein 2 family.</text>
</comment>
<comment type="caution">
    <text evidence="5">The sequence shown here is derived from an EMBL/GenBank/DDBJ whole genome shotgun (WGS) entry which is preliminary data.</text>
</comment>
<organism evidence="5 6">
    <name type="scientific">Paenirhodobacter populi</name>
    <dbReference type="NCBI Taxonomy" id="2306993"/>
    <lineage>
        <taxon>Bacteria</taxon>
        <taxon>Pseudomonadati</taxon>
        <taxon>Pseudomonadota</taxon>
        <taxon>Alphaproteobacteria</taxon>
        <taxon>Rhodobacterales</taxon>
        <taxon>Rhodobacter group</taxon>
        <taxon>Paenirhodobacter</taxon>
    </lineage>
</organism>
<dbReference type="CDD" id="cd01536">
    <property type="entry name" value="PBP1_ABC_sugar_binding-like"/>
    <property type="match status" value="1"/>
</dbReference>
<dbReference type="PANTHER" id="PTHR46847">
    <property type="entry name" value="D-ALLOSE-BINDING PERIPLASMIC PROTEIN-RELATED"/>
    <property type="match status" value="1"/>
</dbReference>
<reference evidence="5 6" key="2">
    <citation type="submission" date="2019-01" db="EMBL/GenBank/DDBJ databases">
        <authorList>
            <person name="Li Y."/>
        </authorList>
    </citation>
    <scope>NUCLEOTIDE SEQUENCE [LARGE SCALE GENOMIC DNA]</scope>
    <source>
        <strain evidence="5 6">2D-5</strain>
    </source>
</reference>
<protein>
    <submittedName>
        <fullName evidence="5">Sugar ABC transporter substrate-binding protein</fullName>
    </submittedName>
</protein>
<comment type="subcellular location">
    <subcellularLocation>
        <location evidence="1">Cell envelope</location>
    </subcellularLocation>
</comment>
<evidence type="ECO:0000259" key="4">
    <source>
        <dbReference type="Pfam" id="PF13407"/>
    </source>
</evidence>
<dbReference type="InterPro" id="IPR025997">
    <property type="entry name" value="SBP_2_dom"/>
</dbReference>